<dbReference type="InterPro" id="IPR005467">
    <property type="entry name" value="His_kinase_dom"/>
</dbReference>
<dbReference type="InterPro" id="IPR036097">
    <property type="entry name" value="HisK_dim/P_sf"/>
</dbReference>
<evidence type="ECO:0000313" key="10">
    <source>
        <dbReference type="Proteomes" id="UP000503447"/>
    </source>
</evidence>
<dbReference type="GO" id="GO:0004721">
    <property type="term" value="F:phosphoprotein phosphatase activity"/>
    <property type="evidence" value="ECO:0007669"/>
    <property type="project" value="TreeGrafter"/>
</dbReference>
<dbReference type="SMART" id="SM00387">
    <property type="entry name" value="HATPase_c"/>
    <property type="match status" value="1"/>
</dbReference>
<protein>
    <recommendedName>
        <fullName evidence="2">histidine kinase</fullName>
        <ecNumber evidence="2">2.7.13.3</ecNumber>
    </recommendedName>
</protein>
<dbReference type="Gene3D" id="1.10.287.130">
    <property type="match status" value="1"/>
</dbReference>
<dbReference type="InterPro" id="IPR000014">
    <property type="entry name" value="PAS"/>
</dbReference>
<keyword evidence="3" id="KW-0597">Phosphoprotein</keyword>
<dbReference type="CDD" id="cd00075">
    <property type="entry name" value="HATPase"/>
    <property type="match status" value="1"/>
</dbReference>
<evidence type="ECO:0000256" key="1">
    <source>
        <dbReference type="ARBA" id="ARBA00000085"/>
    </source>
</evidence>
<dbReference type="RefSeq" id="WP_171470105.1">
    <property type="nucleotide sequence ID" value="NZ_CP053452.2"/>
</dbReference>
<dbReference type="InterPro" id="IPR003661">
    <property type="entry name" value="HisK_dim/P_dom"/>
</dbReference>
<dbReference type="GO" id="GO:0005886">
    <property type="term" value="C:plasma membrane"/>
    <property type="evidence" value="ECO:0007669"/>
    <property type="project" value="TreeGrafter"/>
</dbReference>
<accession>A0A6M5YIZ1</accession>
<evidence type="ECO:0000256" key="6">
    <source>
        <dbReference type="ARBA" id="ARBA00023012"/>
    </source>
</evidence>
<dbReference type="InterPro" id="IPR036890">
    <property type="entry name" value="HATPase_C_sf"/>
</dbReference>
<dbReference type="GO" id="GO:0016036">
    <property type="term" value="P:cellular response to phosphate starvation"/>
    <property type="evidence" value="ECO:0007669"/>
    <property type="project" value="TreeGrafter"/>
</dbReference>
<keyword evidence="4 9" id="KW-0808">Transferase</keyword>
<dbReference type="InterPro" id="IPR003594">
    <property type="entry name" value="HATPase_dom"/>
</dbReference>
<reference evidence="10" key="1">
    <citation type="submission" date="2020-05" db="EMBL/GenBank/DDBJ databases">
        <title>Frigoriglobus tundricola gen. nov., sp. nov., a psychrotolerant cellulolytic planctomycete of the family Gemmataceae with two divergent copies of 16S rRNA gene.</title>
        <authorList>
            <person name="Kulichevskaya I.S."/>
            <person name="Ivanova A.A."/>
            <person name="Naumoff D.G."/>
            <person name="Beletsky A.V."/>
            <person name="Rijpstra W.I.C."/>
            <person name="Sinninghe Damste J.S."/>
            <person name="Mardanov A.V."/>
            <person name="Ravin N.V."/>
            <person name="Dedysh S.N."/>
        </authorList>
    </citation>
    <scope>NUCLEOTIDE SEQUENCE [LARGE SCALE GENOMIC DNA]</scope>
    <source>
        <strain evidence="10">PL17</strain>
    </source>
</reference>
<evidence type="ECO:0000256" key="4">
    <source>
        <dbReference type="ARBA" id="ARBA00022679"/>
    </source>
</evidence>
<dbReference type="PRINTS" id="PR00344">
    <property type="entry name" value="BCTRLSENSOR"/>
</dbReference>
<evidence type="ECO:0000313" key="9">
    <source>
        <dbReference type="EMBL" id="QJW94017.1"/>
    </source>
</evidence>
<dbReference type="Pfam" id="PF00512">
    <property type="entry name" value="HisKA"/>
    <property type="match status" value="1"/>
</dbReference>
<organism evidence="9 10">
    <name type="scientific">Frigoriglobus tundricola</name>
    <dbReference type="NCBI Taxonomy" id="2774151"/>
    <lineage>
        <taxon>Bacteria</taxon>
        <taxon>Pseudomonadati</taxon>
        <taxon>Planctomycetota</taxon>
        <taxon>Planctomycetia</taxon>
        <taxon>Gemmatales</taxon>
        <taxon>Gemmataceae</taxon>
        <taxon>Frigoriglobus</taxon>
    </lineage>
</organism>
<sequence length="376" mass="41153">MSGGAEHAELAETFNAMSARLAATFRLLEHDREQLRAILSGMVEGVIAIDDRRRVLFANDRAGQLLEFDPRKAVHEWLCNVTRLATFHDVVERGLTGAEPHREEFDVPGAGARHLAVYVSRFTGHGMPGAVVVIDDTTDVRQAERMRQDFVANASHELKTPLAVIKSSVETLIDGAAEDPEARAAFLDQVAREADRLADLIKDMLSLARIESGALGLEPRVVKLDKAITDCMERHHPRADTKTLTLVEKPPADAPADVAAWADPDALRQVMDNLVDNAIKYTPNGGRITVRWGATADTVSFEVEDTGVGIPEADVNRVFERFYRVDKARDRAQGSTGLGLSIVKHLLQAMRGQVRVNSKLGKGTTFRVTLPRAGSA</sequence>
<dbReference type="EMBL" id="CP053452">
    <property type="protein sequence ID" value="QJW94017.1"/>
    <property type="molecule type" value="Genomic_DNA"/>
</dbReference>
<proteinExistence type="predicted"/>
<dbReference type="Gene3D" id="3.30.565.10">
    <property type="entry name" value="Histidine kinase-like ATPase, C-terminal domain"/>
    <property type="match status" value="1"/>
</dbReference>
<evidence type="ECO:0000256" key="3">
    <source>
        <dbReference type="ARBA" id="ARBA00022553"/>
    </source>
</evidence>
<dbReference type="SUPFAM" id="SSF47384">
    <property type="entry name" value="Homodimeric domain of signal transducing histidine kinase"/>
    <property type="match status" value="1"/>
</dbReference>
<comment type="catalytic activity">
    <reaction evidence="1">
        <text>ATP + protein L-histidine = ADP + protein N-phospho-L-histidine.</text>
        <dbReference type="EC" id="2.7.13.3"/>
    </reaction>
</comment>
<name>A0A6M5YIZ1_9BACT</name>
<dbReference type="Proteomes" id="UP000503447">
    <property type="component" value="Chromosome"/>
</dbReference>
<evidence type="ECO:0000259" key="8">
    <source>
        <dbReference type="PROSITE" id="PS50109"/>
    </source>
</evidence>
<keyword evidence="10" id="KW-1185">Reference proteome</keyword>
<dbReference type="AlphaFoldDB" id="A0A6M5YIZ1"/>
<dbReference type="PANTHER" id="PTHR45453:SF1">
    <property type="entry name" value="PHOSPHATE REGULON SENSOR PROTEIN PHOR"/>
    <property type="match status" value="1"/>
</dbReference>
<dbReference type="GO" id="GO:0000155">
    <property type="term" value="F:phosphorelay sensor kinase activity"/>
    <property type="evidence" value="ECO:0007669"/>
    <property type="project" value="InterPro"/>
</dbReference>
<dbReference type="KEGG" id="ftj:FTUN_1536"/>
<gene>
    <name evidence="9" type="ORF">FTUN_1536</name>
</gene>
<dbReference type="Gene3D" id="3.30.450.20">
    <property type="entry name" value="PAS domain"/>
    <property type="match status" value="1"/>
</dbReference>
<dbReference type="InterPro" id="IPR035965">
    <property type="entry name" value="PAS-like_dom_sf"/>
</dbReference>
<keyword evidence="7" id="KW-0472">Membrane</keyword>
<dbReference type="Pfam" id="PF02518">
    <property type="entry name" value="HATPase_c"/>
    <property type="match status" value="1"/>
</dbReference>
<dbReference type="FunFam" id="3.30.565.10:FF:000006">
    <property type="entry name" value="Sensor histidine kinase WalK"/>
    <property type="match status" value="1"/>
</dbReference>
<dbReference type="PROSITE" id="PS50109">
    <property type="entry name" value="HIS_KIN"/>
    <property type="match status" value="1"/>
</dbReference>
<keyword evidence="5" id="KW-0418">Kinase</keyword>
<dbReference type="CDD" id="cd00082">
    <property type="entry name" value="HisKA"/>
    <property type="match status" value="1"/>
</dbReference>
<dbReference type="InterPro" id="IPR004358">
    <property type="entry name" value="Sig_transdc_His_kin-like_C"/>
</dbReference>
<evidence type="ECO:0000256" key="7">
    <source>
        <dbReference type="ARBA" id="ARBA00023136"/>
    </source>
</evidence>
<dbReference type="InterPro" id="IPR050351">
    <property type="entry name" value="BphY/WalK/GraS-like"/>
</dbReference>
<dbReference type="SUPFAM" id="SSF55874">
    <property type="entry name" value="ATPase domain of HSP90 chaperone/DNA topoisomerase II/histidine kinase"/>
    <property type="match status" value="1"/>
</dbReference>
<evidence type="ECO:0000256" key="5">
    <source>
        <dbReference type="ARBA" id="ARBA00022777"/>
    </source>
</evidence>
<dbReference type="PANTHER" id="PTHR45453">
    <property type="entry name" value="PHOSPHATE REGULON SENSOR PROTEIN PHOR"/>
    <property type="match status" value="1"/>
</dbReference>
<dbReference type="FunFam" id="1.10.287.130:FF:000001">
    <property type="entry name" value="Two-component sensor histidine kinase"/>
    <property type="match status" value="1"/>
</dbReference>
<dbReference type="Pfam" id="PF13188">
    <property type="entry name" value="PAS_8"/>
    <property type="match status" value="1"/>
</dbReference>
<feature type="domain" description="Histidine kinase" evidence="8">
    <location>
        <begin position="153"/>
        <end position="374"/>
    </location>
</feature>
<dbReference type="SUPFAM" id="SSF55785">
    <property type="entry name" value="PYP-like sensor domain (PAS domain)"/>
    <property type="match status" value="1"/>
</dbReference>
<evidence type="ECO:0000256" key="2">
    <source>
        <dbReference type="ARBA" id="ARBA00012438"/>
    </source>
</evidence>
<dbReference type="EC" id="2.7.13.3" evidence="2"/>
<dbReference type="SMART" id="SM00388">
    <property type="entry name" value="HisKA"/>
    <property type="match status" value="1"/>
</dbReference>
<dbReference type="SMART" id="SM00091">
    <property type="entry name" value="PAS"/>
    <property type="match status" value="1"/>
</dbReference>
<keyword evidence="6" id="KW-0902">Two-component regulatory system</keyword>